<evidence type="ECO:0000313" key="1">
    <source>
        <dbReference type="EMBL" id="ODN72716.1"/>
    </source>
</evidence>
<gene>
    <name evidence="1" type="ORF">L202_08154</name>
</gene>
<accession>A0A1E3HAC3</accession>
<evidence type="ECO:0000313" key="2">
    <source>
        <dbReference type="Proteomes" id="UP000094065"/>
    </source>
</evidence>
<sequence length="348" mass="39211">MPTISSFPLCPLPPELLTSTFDIYQSTCSGSALISLICLSRELYQQHVHRLYRTVKLHKDNAHLFYREILESFEVNVGEHEEQWKRLAGRGGREQGTQLGPHVFQPGQSLLNKIRLCWEVDHISMLDLAAIDNTDTAGGRLQLLANHVYKVLGTATQAQPQRSRLYIFHCEVYLSFTWASIQPLCTDPDGFSPRTHMSPGAFGYAWAKRPYVCLDLPPVGESCALLVPDLYTVLQTILSISRVFTLHNYPPIDLSSYPASADFHPEKRLASVAFNAAYAPIYLVPHLESMVTECVQKAVQGHRVKGSSPERHSFEFEKISEVPVPRFRLGGLLRLQEQSVKCYRATKA</sequence>
<reference evidence="1 2" key="1">
    <citation type="submission" date="2016-06" db="EMBL/GenBank/DDBJ databases">
        <title>Evolution of pathogenesis and genome organization in the Tremellales.</title>
        <authorList>
            <person name="Cuomo C."/>
            <person name="Litvintseva A."/>
            <person name="Heitman J."/>
            <person name="Chen Y."/>
            <person name="Sun S."/>
            <person name="Springer D."/>
            <person name="Dromer F."/>
            <person name="Young S."/>
            <person name="Zeng Q."/>
            <person name="Chapman S."/>
            <person name="Gujja S."/>
            <person name="Saif S."/>
            <person name="Birren B."/>
        </authorList>
    </citation>
    <scope>NUCLEOTIDE SEQUENCE [LARGE SCALE GENOMIC DNA]</scope>
    <source>
        <strain evidence="1 2">CBS 6039</strain>
    </source>
</reference>
<protein>
    <submittedName>
        <fullName evidence="1">Uncharacterized protein</fullName>
    </submittedName>
</protein>
<dbReference type="RefSeq" id="XP_018988657.1">
    <property type="nucleotide sequence ID" value="XM_019142994.1"/>
</dbReference>
<dbReference type="GeneID" id="30159463"/>
<name>A0A1E3HAC3_9TREE</name>
<dbReference type="AlphaFoldDB" id="A0A1E3HAC3"/>
<dbReference type="OrthoDB" id="10292849at2759"/>
<dbReference type="Proteomes" id="UP000094065">
    <property type="component" value="Unassembled WGS sequence"/>
</dbReference>
<keyword evidence="2" id="KW-1185">Reference proteome</keyword>
<comment type="caution">
    <text evidence="1">The sequence shown here is derived from an EMBL/GenBank/DDBJ whole genome shotgun (WGS) entry which is preliminary data.</text>
</comment>
<organism evidence="1 2">
    <name type="scientific">Cryptococcus amylolentus CBS 6039</name>
    <dbReference type="NCBI Taxonomy" id="1295533"/>
    <lineage>
        <taxon>Eukaryota</taxon>
        <taxon>Fungi</taxon>
        <taxon>Dikarya</taxon>
        <taxon>Basidiomycota</taxon>
        <taxon>Agaricomycotina</taxon>
        <taxon>Tremellomycetes</taxon>
        <taxon>Tremellales</taxon>
        <taxon>Cryptococcaceae</taxon>
        <taxon>Cryptococcus</taxon>
    </lineage>
</organism>
<proteinExistence type="predicted"/>
<dbReference type="EMBL" id="AWGJ01000014">
    <property type="protein sequence ID" value="ODN72716.1"/>
    <property type="molecule type" value="Genomic_DNA"/>
</dbReference>